<dbReference type="EMBL" id="AFYH01142465">
    <property type="status" value="NOT_ANNOTATED_CDS"/>
    <property type="molecule type" value="Genomic_DNA"/>
</dbReference>
<dbReference type="EMBL" id="AFYH01142462">
    <property type="status" value="NOT_ANNOTATED_CDS"/>
    <property type="molecule type" value="Genomic_DNA"/>
</dbReference>
<dbReference type="GO" id="GO:0016324">
    <property type="term" value="C:apical plasma membrane"/>
    <property type="evidence" value="ECO:0007669"/>
    <property type="project" value="UniProtKB-SubCell"/>
</dbReference>
<dbReference type="EMBL" id="AFYH01142466">
    <property type="status" value="NOT_ANNOTATED_CDS"/>
    <property type="molecule type" value="Genomic_DNA"/>
</dbReference>
<feature type="domain" description="NADP-dependent oxidoreductase" evidence="17">
    <location>
        <begin position="18"/>
        <end position="277"/>
    </location>
</feature>
<dbReference type="Pfam" id="PF00248">
    <property type="entry name" value="Aldo_ket_red"/>
    <property type="match status" value="1"/>
</dbReference>
<evidence type="ECO:0000256" key="6">
    <source>
        <dbReference type="ARBA" id="ARBA00022857"/>
    </source>
</evidence>
<evidence type="ECO:0000256" key="5">
    <source>
        <dbReference type="ARBA" id="ARBA00022490"/>
    </source>
</evidence>
<dbReference type="eggNOG" id="KOG1577">
    <property type="taxonomic scope" value="Eukaryota"/>
</dbReference>
<dbReference type="GO" id="GO:0008106">
    <property type="term" value="F:alcohol dehydrogenase (NADP+) activity"/>
    <property type="evidence" value="ECO:0007669"/>
    <property type="project" value="UniProtKB-EC"/>
</dbReference>
<dbReference type="CDD" id="cd19106">
    <property type="entry name" value="AKR_AKR1A1-4"/>
    <property type="match status" value="1"/>
</dbReference>
<dbReference type="Ensembl" id="ENSLACT00000014621.1">
    <property type="protein sequence ID" value="ENSLACP00000014521.1"/>
    <property type="gene ID" value="ENSLACG00000012779.1"/>
</dbReference>
<proteinExistence type="inferred from homology"/>
<feature type="site" description="Lowers pKa of active site Tyr" evidence="16">
    <location>
        <position position="80"/>
    </location>
</feature>
<keyword evidence="8" id="KW-0472">Membrane</keyword>
<dbReference type="FunCoup" id="H3AY00">
    <property type="interactions" value="922"/>
</dbReference>
<evidence type="ECO:0000256" key="11">
    <source>
        <dbReference type="ARBA" id="ARBA00047706"/>
    </source>
</evidence>
<dbReference type="InterPro" id="IPR036812">
    <property type="entry name" value="NAD(P)_OxRdtase_dom_sf"/>
</dbReference>
<evidence type="ECO:0000256" key="15">
    <source>
        <dbReference type="PIRSR" id="PIRSR000097-2"/>
    </source>
</evidence>
<feature type="binding site" evidence="15">
    <location>
        <position position="113"/>
    </location>
    <ligand>
        <name>substrate</name>
    </ligand>
</feature>
<evidence type="ECO:0000256" key="8">
    <source>
        <dbReference type="ARBA" id="ARBA00023136"/>
    </source>
</evidence>
<dbReference type="PROSITE" id="PS00062">
    <property type="entry name" value="ALDOKETO_REDUCTASE_2"/>
    <property type="match status" value="1"/>
</dbReference>
<sequence length="322" mass="36926">MSCNYVVLSTGHKMPLVGLGTWKSTPGQVKAAVLCALEVGYRHIDCAFAYGNEVEVGEVLQQKLEVEKLIKREELFIASKLWNTKHHPEDVEPACRKTLQDLKLNYLDLYLMHWPMAFEQGDAVMPRNEDGTIRYDMTDYRETWRALEKLVDSGLVRAIGLSNFNARQIDNVLSIAKHKPVLNQVECHPYLSQNELLNHCRQRELLLTAYSPLGSPDRPWARPGDPMLLEDPRVLAIAQKHGKSPAQVIIRWQVQRGVACVPKSSTPSRIKENLEITFEPNFERQIESFNCNGRVIVPVIERDGRRVWRDASHPHFPFHDPY</sequence>
<comment type="catalytic activity">
    <reaction evidence="13">
        <text>a primary alcohol + NADP(+) = an aldehyde + NADPH + H(+)</text>
        <dbReference type="Rhea" id="RHEA:15937"/>
        <dbReference type="ChEBI" id="CHEBI:15378"/>
        <dbReference type="ChEBI" id="CHEBI:15734"/>
        <dbReference type="ChEBI" id="CHEBI:17478"/>
        <dbReference type="ChEBI" id="CHEBI:57783"/>
        <dbReference type="ChEBI" id="CHEBI:58349"/>
        <dbReference type="EC" id="1.1.1.2"/>
    </reaction>
</comment>
<organism evidence="18 19">
    <name type="scientific">Latimeria chalumnae</name>
    <name type="common">Coelacanth</name>
    <dbReference type="NCBI Taxonomy" id="7897"/>
    <lineage>
        <taxon>Eukaryota</taxon>
        <taxon>Metazoa</taxon>
        <taxon>Chordata</taxon>
        <taxon>Craniata</taxon>
        <taxon>Vertebrata</taxon>
        <taxon>Euteleostomi</taxon>
        <taxon>Coelacanthiformes</taxon>
        <taxon>Coelacanthidae</taxon>
        <taxon>Latimeria</taxon>
    </lineage>
</organism>
<evidence type="ECO:0000256" key="1">
    <source>
        <dbReference type="ARBA" id="ARBA00004221"/>
    </source>
</evidence>
<dbReference type="EMBL" id="AFYH01142463">
    <property type="status" value="NOT_ANNOTATED_CDS"/>
    <property type="molecule type" value="Genomic_DNA"/>
</dbReference>
<dbReference type="InParanoid" id="H3AY00"/>
<dbReference type="Proteomes" id="UP000008672">
    <property type="component" value="Unassembled WGS sequence"/>
</dbReference>
<evidence type="ECO:0000256" key="16">
    <source>
        <dbReference type="PIRSR" id="PIRSR000097-3"/>
    </source>
</evidence>
<evidence type="ECO:0000256" key="14">
    <source>
        <dbReference type="PIRSR" id="PIRSR000097-1"/>
    </source>
</evidence>
<evidence type="ECO:0000256" key="7">
    <source>
        <dbReference type="ARBA" id="ARBA00023002"/>
    </source>
</evidence>
<dbReference type="AlphaFoldDB" id="H3AY00"/>
<reference evidence="19" key="1">
    <citation type="submission" date="2011-08" db="EMBL/GenBank/DDBJ databases">
        <title>The draft genome of Latimeria chalumnae.</title>
        <authorList>
            <person name="Di Palma F."/>
            <person name="Alfoldi J."/>
            <person name="Johnson J."/>
            <person name="Berlin A."/>
            <person name="Gnerre S."/>
            <person name="Jaffe D."/>
            <person name="MacCallum I."/>
            <person name="Young S."/>
            <person name="Walker B.J."/>
            <person name="Lander E."/>
            <person name="Lindblad-Toh K."/>
        </authorList>
    </citation>
    <scope>NUCLEOTIDE SEQUENCE [LARGE SCALE GENOMIC DNA]</scope>
    <source>
        <strain evidence="19">Wild caught</strain>
    </source>
</reference>
<evidence type="ECO:0000256" key="10">
    <source>
        <dbReference type="ARBA" id="ARBA00044808"/>
    </source>
</evidence>
<comment type="catalytic activity">
    <reaction evidence="12">
        <text>S-nitrosoglutathione + NADPH + H(+) = S-(hydroxysulfenamide)glutathione + NADP(+)</text>
        <dbReference type="Rhea" id="RHEA:63500"/>
        <dbReference type="ChEBI" id="CHEBI:15378"/>
        <dbReference type="ChEBI" id="CHEBI:57783"/>
        <dbReference type="ChEBI" id="CHEBI:58349"/>
        <dbReference type="ChEBI" id="CHEBI:145544"/>
        <dbReference type="ChEBI" id="CHEBI:229723"/>
    </reaction>
</comment>
<name>H3AY00_LATCH</name>
<accession>H3AY00</accession>
<evidence type="ECO:0000313" key="18">
    <source>
        <dbReference type="Ensembl" id="ENSLACP00000014521.1"/>
    </source>
</evidence>
<dbReference type="PROSITE" id="PS00798">
    <property type="entry name" value="ALDOKETO_REDUCTASE_1"/>
    <property type="match status" value="1"/>
</dbReference>
<dbReference type="PIRSF" id="PIRSF000097">
    <property type="entry name" value="AKR"/>
    <property type="match status" value="1"/>
</dbReference>
<dbReference type="HOGENOM" id="CLU_023205_0_0_1"/>
<dbReference type="EMBL" id="AFYH01142464">
    <property type="status" value="NOT_ANNOTATED_CDS"/>
    <property type="molecule type" value="Genomic_DNA"/>
</dbReference>
<keyword evidence="4" id="KW-1003">Cell membrane</keyword>
<evidence type="ECO:0000256" key="13">
    <source>
        <dbReference type="ARBA" id="ARBA00048262"/>
    </source>
</evidence>
<dbReference type="SUPFAM" id="SSF51430">
    <property type="entry name" value="NAD(P)-linked oxidoreductase"/>
    <property type="match status" value="1"/>
</dbReference>
<dbReference type="InterPro" id="IPR044481">
    <property type="entry name" value="AKR1A"/>
</dbReference>
<evidence type="ECO:0000256" key="3">
    <source>
        <dbReference type="ARBA" id="ARBA00007905"/>
    </source>
</evidence>
<dbReference type="GO" id="GO:0046185">
    <property type="term" value="P:aldehyde catabolic process"/>
    <property type="evidence" value="ECO:0007669"/>
    <property type="project" value="InterPro"/>
</dbReference>
<keyword evidence="5" id="KW-0963">Cytoplasm</keyword>
<evidence type="ECO:0000256" key="4">
    <source>
        <dbReference type="ARBA" id="ARBA00022475"/>
    </source>
</evidence>
<dbReference type="OMA" id="FMTMKAA"/>
<evidence type="ECO:0000256" key="2">
    <source>
        <dbReference type="ARBA" id="ARBA00004514"/>
    </source>
</evidence>
<reference evidence="18" key="2">
    <citation type="submission" date="2025-08" db="UniProtKB">
        <authorList>
            <consortium name="Ensembl"/>
        </authorList>
    </citation>
    <scope>IDENTIFICATION</scope>
</reference>
<keyword evidence="7" id="KW-0560">Oxidoreductase</keyword>
<comment type="similarity">
    <text evidence="3">Belongs to the aldo/keto reductase family.</text>
</comment>
<evidence type="ECO:0000256" key="12">
    <source>
        <dbReference type="ARBA" id="ARBA00048207"/>
    </source>
</evidence>
<evidence type="ECO:0000313" key="19">
    <source>
        <dbReference type="Proteomes" id="UP000008672"/>
    </source>
</evidence>
<keyword evidence="19" id="KW-1185">Reference proteome</keyword>
<dbReference type="Gene3D" id="3.20.20.100">
    <property type="entry name" value="NADP-dependent oxidoreductase domain"/>
    <property type="match status" value="1"/>
</dbReference>
<protein>
    <recommendedName>
        <fullName evidence="9">alcohol dehydrogenase (NADP(+))</fullName>
        <ecNumber evidence="9">1.1.1.2</ecNumber>
    </recommendedName>
    <alternativeName>
        <fullName evidence="10">S-nitroso-CoA reductase</fullName>
    </alternativeName>
</protein>
<keyword evidence="6" id="KW-0521">NADP</keyword>
<dbReference type="EMBL" id="AFYH01142467">
    <property type="status" value="NOT_ANNOTATED_CDS"/>
    <property type="molecule type" value="Genomic_DNA"/>
</dbReference>
<dbReference type="GeneTree" id="ENSGT00940000166020"/>
<dbReference type="InterPro" id="IPR018170">
    <property type="entry name" value="Aldo/ket_reductase_CS"/>
</dbReference>
<dbReference type="GO" id="GO:0005829">
    <property type="term" value="C:cytosol"/>
    <property type="evidence" value="ECO:0007669"/>
    <property type="project" value="UniProtKB-SubCell"/>
</dbReference>
<dbReference type="PANTHER" id="PTHR11732">
    <property type="entry name" value="ALDO/KETO REDUCTASE"/>
    <property type="match status" value="1"/>
</dbReference>
<comment type="catalytic activity">
    <reaction evidence="11">
        <text>S-nitroso-CoA + NADPH + H(+) = sulfinamide-CoA + NADP(+)</text>
        <dbReference type="Rhea" id="RHEA:78375"/>
        <dbReference type="ChEBI" id="CHEBI:15378"/>
        <dbReference type="ChEBI" id="CHEBI:57783"/>
        <dbReference type="ChEBI" id="CHEBI:58349"/>
        <dbReference type="ChEBI" id="CHEBI:145546"/>
        <dbReference type="ChEBI" id="CHEBI:145548"/>
    </reaction>
    <physiologicalReaction direction="left-to-right" evidence="11">
        <dbReference type="Rhea" id="RHEA:78376"/>
    </physiologicalReaction>
</comment>
<dbReference type="PRINTS" id="PR00069">
    <property type="entry name" value="ALDKETRDTASE"/>
</dbReference>
<reference evidence="18" key="3">
    <citation type="submission" date="2025-09" db="UniProtKB">
        <authorList>
            <consortium name="Ensembl"/>
        </authorList>
    </citation>
    <scope>IDENTIFICATION</scope>
</reference>
<dbReference type="EC" id="1.1.1.2" evidence="9"/>
<gene>
    <name evidence="18" type="primary">AKR1A1A</name>
</gene>
<comment type="subcellular location">
    <subcellularLocation>
        <location evidence="1">Apical cell membrane</location>
    </subcellularLocation>
    <subcellularLocation>
        <location evidence="2">Cytoplasm</location>
        <location evidence="2">Cytosol</location>
    </subcellularLocation>
</comment>
<dbReference type="FunFam" id="3.20.20.100:FF:000006">
    <property type="entry name" value="Aldo-keto reductase family 1 member A1"/>
    <property type="match status" value="1"/>
</dbReference>
<evidence type="ECO:0000256" key="9">
    <source>
        <dbReference type="ARBA" id="ARBA00024074"/>
    </source>
</evidence>
<dbReference type="PROSITE" id="PS00063">
    <property type="entry name" value="ALDOKETO_REDUCTASE_3"/>
    <property type="match status" value="1"/>
</dbReference>
<dbReference type="STRING" id="7897.ENSLACP00000014521"/>
<evidence type="ECO:0000259" key="17">
    <source>
        <dbReference type="Pfam" id="PF00248"/>
    </source>
</evidence>
<dbReference type="InterPro" id="IPR020471">
    <property type="entry name" value="AKR"/>
</dbReference>
<dbReference type="InterPro" id="IPR023210">
    <property type="entry name" value="NADP_OxRdtase_dom"/>
</dbReference>
<feature type="active site" description="Proton donor" evidence="14">
    <location>
        <position position="50"/>
    </location>
</feature>